<gene>
    <name evidence="2" type="ORF">GM668_21785</name>
</gene>
<dbReference type="Proteomes" id="UP000484015">
    <property type="component" value="Unassembled WGS sequence"/>
</dbReference>
<dbReference type="CDD" id="cd04301">
    <property type="entry name" value="NAT_SF"/>
    <property type="match status" value="1"/>
</dbReference>
<dbReference type="GO" id="GO:0016747">
    <property type="term" value="F:acyltransferase activity, transferring groups other than amino-acyl groups"/>
    <property type="evidence" value="ECO:0007669"/>
    <property type="project" value="InterPro"/>
</dbReference>
<dbReference type="Pfam" id="PF00583">
    <property type="entry name" value="Acetyltransf_1"/>
    <property type="match status" value="1"/>
</dbReference>
<evidence type="ECO:0000259" key="1">
    <source>
        <dbReference type="PROSITE" id="PS51186"/>
    </source>
</evidence>
<reference evidence="2 3" key="1">
    <citation type="submission" date="2019-11" db="EMBL/GenBank/DDBJ databases">
        <title>Type strains purchased from KCTC, JCM and DSMZ.</title>
        <authorList>
            <person name="Lu H."/>
        </authorList>
    </citation>
    <scope>NUCLEOTIDE SEQUENCE [LARGE SCALE GENOMIC DNA]</scope>
    <source>
        <strain evidence="2 3">KCTC 42409</strain>
    </source>
</reference>
<dbReference type="OrthoDB" id="9787920at2"/>
<dbReference type="AlphaFoldDB" id="A0A6L6Q632"/>
<dbReference type="InterPro" id="IPR016181">
    <property type="entry name" value="Acyl_CoA_acyltransferase"/>
</dbReference>
<organism evidence="2 3">
    <name type="scientific">Pseudoduganella ginsengisoli</name>
    <dbReference type="NCBI Taxonomy" id="1462440"/>
    <lineage>
        <taxon>Bacteria</taxon>
        <taxon>Pseudomonadati</taxon>
        <taxon>Pseudomonadota</taxon>
        <taxon>Betaproteobacteria</taxon>
        <taxon>Burkholderiales</taxon>
        <taxon>Oxalobacteraceae</taxon>
        <taxon>Telluria group</taxon>
        <taxon>Pseudoduganella</taxon>
    </lineage>
</organism>
<proteinExistence type="predicted"/>
<keyword evidence="2" id="KW-0808">Transferase</keyword>
<dbReference type="EMBL" id="WNLA01000017">
    <property type="protein sequence ID" value="MTW04708.1"/>
    <property type="molecule type" value="Genomic_DNA"/>
</dbReference>
<dbReference type="InterPro" id="IPR000182">
    <property type="entry name" value="GNAT_dom"/>
</dbReference>
<dbReference type="PROSITE" id="PS51186">
    <property type="entry name" value="GNAT"/>
    <property type="match status" value="1"/>
</dbReference>
<comment type="caution">
    <text evidence="2">The sequence shown here is derived from an EMBL/GenBank/DDBJ whole genome shotgun (WGS) entry which is preliminary data.</text>
</comment>
<dbReference type="Gene3D" id="3.40.630.30">
    <property type="match status" value="1"/>
</dbReference>
<name>A0A6L6Q632_9BURK</name>
<feature type="domain" description="N-acetyltransferase" evidence="1">
    <location>
        <begin position="1"/>
        <end position="124"/>
    </location>
</feature>
<protein>
    <submittedName>
        <fullName evidence="2">GNAT family N-acetyltransferase</fullName>
    </submittedName>
</protein>
<evidence type="ECO:0000313" key="3">
    <source>
        <dbReference type="Proteomes" id="UP000484015"/>
    </source>
</evidence>
<evidence type="ECO:0000313" key="2">
    <source>
        <dbReference type="EMBL" id="MTW04708.1"/>
    </source>
</evidence>
<sequence>MIGDGLDAYNQQALGYTDRRPLSVVVRDPDTGDAIGGITGRTSLGLAFLDLFYLPDSQRGAGLGTKILQAFEDEARRRGCSSAVLYTISFQAPGFYEKNGWVRFGEISSEREGVSRVFMTKKLDLPQRA</sequence>
<dbReference type="SUPFAM" id="SSF55729">
    <property type="entry name" value="Acyl-CoA N-acyltransferases (Nat)"/>
    <property type="match status" value="1"/>
</dbReference>
<accession>A0A6L6Q632</accession>
<keyword evidence="3" id="KW-1185">Reference proteome</keyword>